<dbReference type="RefSeq" id="WP_006703715.1">
    <property type="nucleotide sequence ID" value="NZ_KI391971.1"/>
</dbReference>
<protein>
    <recommendedName>
        <fullName evidence="7">Citrate transporter-like domain-containing protein</fullName>
    </recommendedName>
</protein>
<feature type="transmembrane region" description="Helical" evidence="6">
    <location>
        <begin position="42"/>
        <end position="72"/>
    </location>
</feature>
<dbReference type="AlphaFoldDB" id="D0BNA4"/>
<feature type="transmembrane region" description="Helical" evidence="6">
    <location>
        <begin position="462"/>
        <end position="484"/>
    </location>
</feature>
<keyword evidence="4 6" id="KW-1133">Transmembrane helix</keyword>
<keyword evidence="5 6" id="KW-0472">Membrane</keyword>
<feature type="transmembrane region" description="Helical" evidence="6">
    <location>
        <begin position="84"/>
        <end position="107"/>
    </location>
</feature>
<name>D0BNA4_9LACT</name>
<dbReference type="PANTHER" id="PTHR10283:SF125">
    <property type="entry name" value="MG(2+)_CITRATE COMPLEX SECONDARY TRANSPORTER"/>
    <property type="match status" value="1"/>
</dbReference>
<evidence type="ECO:0000313" key="8">
    <source>
        <dbReference type="EMBL" id="EEW92594.1"/>
    </source>
</evidence>
<feature type="transmembrane region" description="Helical" evidence="6">
    <location>
        <begin position="375"/>
        <end position="393"/>
    </location>
</feature>
<evidence type="ECO:0000256" key="6">
    <source>
        <dbReference type="SAM" id="Phobius"/>
    </source>
</evidence>
<evidence type="ECO:0000256" key="4">
    <source>
        <dbReference type="ARBA" id="ARBA00022989"/>
    </source>
</evidence>
<keyword evidence="2" id="KW-0813">Transport</keyword>
<keyword evidence="9" id="KW-1185">Reference proteome</keyword>
<evidence type="ECO:0000259" key="7">
    <source>
        <dbReference type="Pfam" id="PF03600"/>
    </source>
</evidence>
<dbReference type="STRING" id="626369.HMPREF0446_01439"/>
<gene>
    <name evidence="8" type="ORF">HMPREF0446_01439</name>
</gene>
<feature type="domain" description="Citrate transporter-like" evidence="7">
    <location>
        <begin position="53"/>
        <end position="430"/>
    </location>
</feature>
<evidence type="ECO:0000256" key="3">
    <source>
        <dbReference type="ARBA" id="ARBA00022692"/>
    </source>
</evidence>
<dbReference type="HOGENOM" id="CLU_043251_0_0_9"/>
<feature type="transmembrane region" description="Helical" evidence="6">
    <location>
        <begin position="133"/>
        <end position="158"/>
    </location>
</feature>
<dbReference type="EMBL" id="ACRF02000003">
    <property type="protein sequence ID" value="EEW92594.1"/>
    <property type="molecule type" value="Genomic_DNA"/>
</dbReference>
<dbReference type="GO" id="GO:0022857">
    <property type="term" value="F:transmembrane transporter activity"/>
    <property type="evidence" value="ECO:0007669"/>
    <property type="project" value="UniProtKB-ARBA"/>
</dbReference>
<dbReference type="eggNOG" id="COG0471">
    <property type="taxonomic scope" value="Bacteria"/>
</dbReference>
<feature type="transmembrane region" description="Helical" evidence="6">
    <location>
        <begin position="298"/>
        <end position="318"/>
    </location>
</feature>
<organism evidence="8 9">
    <name type="scientific">Granulicatella elegans ATCC 700633</name>
    <dbReference type="NCBI Taxonomy" id="626369"/>
    <lineage>
        <taxon>Bacteria</taxon>
        <taxon>Bacillati</taxon>
        <taxon>Bacillota</taxon>
        <taxon>Bacilli</taxon>
        <taxon>Lactobacillales</taxon>
        <taxon>Carnobacteriaceae</taxon>
        <taxon>Granulicatella</taxon>
    </lineage>
</organism>
<evidence type="ECO:0000256" key="1">
    <source>
        <dbReference type="ARBA" id="ARBA00004141"/>
    </source>
</evidence>
<dbReference type="PANTHER" id="PTHR10283">
    <property type="entry name" value="SOLUTE CARRIER FAMILY 13 MEMBER"/>
    <property type="match status" value="1"/>
</dbReference>
<proteinExistence type="predicted"/>
<evidence type="ECO:0000256" key="2">
    <source>
        <dbReference type="ARBA" id="ARBA00022448"/>
    </source>
</evidence>
<feature type="transmembrane region" description="Helical" evidence="6">
    <location>
        <begin position="338"/>
        <end position="355"/>
    </location>
</feature>
<dbReference type="OrthoDB" id="84615at2"/>
<evidence type="ECO:0000313" key="9">
    <source>
        <dbReference type="Proteomes" id="UP000002939"/>
    </source>
</evidence>
<dbReference type="InterPro" id="IPR004680">
    <property type="entry name" value="Cit_transptr-like_dom"/>
</dbReference>
<dbReference type="Proteomes" id="UP000002939">
    <property type="component" value="Unassembled WGS sequence"/>
</dbReference>
<reference evidence="8" key="2">
    <citation type="submission" date="2011-10" db="EMBL/GenBank/DDBJ databases">
        <title>The Genome Sequence of Granulicatella elegans ATCC 700633.</title>
        <authorList>
            <consortium name="The Broad Institute Genome Sequencing Platform"/>
            <consortium name="The Broad Institute Genome Sequencing Center for Infectious Disease"/>
            <person name="Earl A."/>
            <person name="Ward D."/>
            <person name="Feldgarden M."/>
            <person name="Gevers D."/>
            <person name="Sibley C.D."/>
            <person name="Field T.R."/>
            <person name="Grinwis M."/>
            <person name="Eshaghurshan C.S."/>
            <person name="Surette M.G."/>
            <person name="Young S.K."/>
            <person name="Zeng Q."/>
            <person name="Gargeya S."/>
            <person name="Fitzgerald M."/>
            <person name="Haas B."/>
            <person name="Abouelleil A."/>
            <person name="Alvarado L."/>
            <person name="Arachchi H.M."/>
            <person name="Berlin A."/>
            <person name="Brown A."/>
            <person name="Chapman S.B."/>
            <person name="Chen Z."/>
            <person name="Dunbar C."/>
            <person name="Freedman E."/>
            <person name="Gearin G."/>
            <person name="Goldberg J."/>
            <person name="Griggs A."/>
            <person name="Gujja S."/>
            <person name="Heiman D."/>
            <person name="Howarth C."/>
            <person name="Larson L."/>
            <person name="Lui A."/>
            <person name="MacDonald P.J.P."/>
            <person name="Montmayeur A."/>
            <person name="Murphy C."/>
            <person name="Neiman D."/>
            <person name="Pearson M."/>
            <person name="Priest M."/>
            <person name="Roberts A."/>
            <person name="Saif S."/>
            <person name="Shea T."/>
            <person name="Shenoy N."/>
            <person name="Sisk P."/>
            <person name="Stolte C."/>
            <person name="Sykes S."/>
            <person name="Wortman J."/>
            <person name="Nusbaum C."/>
            <person name="Birren B."/>
        </authorList>
    </citation>
    <scope>NUCLEOTIDE SEQUENCE [LARGE SCALE GENOMIC DNA]</scope>
    <source>
        <strain evidence="8">ATCC 700633</strain>
    </source>
</reference>
<feature type="transmembrane region" description="Helical" evidence="6">
    <location>
        <begin position="422"/>
        <end position="441"/>
    </location>
</feature>
<comment type="caution">
    <text evidence="8">The sequence shown here is derived from an EMBL/GenBank/DDBJ whole genome shotgun (WGS) entry which is preliminary data.</text>
</comment>
<comment type="subcellular location">
    <subcellularLocation>
        <location evidence="1">Membrane</location>
        <topology evidence="1">Multi-pass membrane protein</topology>
    </subcellularLocation>
</comment>
<feature type="transmembrane region" description="Helical" evidence="6">
    <location>
        <begin position="400"/>
        <end position="416"/>
    </location>
</feature>
<evidence type="ECO:0000256" key="5">
    <source>
        <dbReference type="ARBA" id="ARBA00023136"/>
    </source>
</evidence>
<dbReference type="GO" id="GO:0005886">
    <property type="term" value="C:plasma membrane"/>
    <property type="evidence" value="ECO:0007669"/>
    <property type="project" value="TreeGrafter"/>
</dbReference>
<feature type="transmembrane region" description="Helical" evidence="6">
    <location>
        <begin position="179"/>
        <end position="208"/>
    </location>
</feature>
<feature type="transmembrane region" description="Helical" evidence="6">
    <location>
        <begin position="220"/>
        <end position="241"/>
    </location>
</feature>
<accession>D0BNA4</accession>
<feature type="transmembrane region" description="Helical" evidence="6">
    <location>
        <begin position="272"/>
        <end position="292"/>
    </location>
</feature>
<reference evidence="8" key="1">
    <citation type="submission" date="2009-09" db="EMBL/GenBank/DDBJ databases">
        <authorList>
            <consortium name="The Broad Institute Genome Sequencing Platform"/>
            <person name="Ward D."/>
            <person name="Feldgarden M."/>
            <person name="Earl A."/>
            <person name="Young S.K."/>
            <person name="Zeng Q."/>
            <person name="Koehrsen M."/>
            <person name="Alvarado L."/>
            <person name="Berlin A."/>
            <person name="Bochicchio J."/>
            <person name="Borenstein D."/>
            <person name="Chapman S.B."/>
            <person name="Chen Z."/>
            <person name="Engels R."/>
            <person name="Freedman E."/>
            <person name="Gellesch M."/>
            <person name="Goldberg J."/>
            <person name="Griggs A."/>
            <person name="Gujja S."/>
            <person name="Heilman E."/>
            <person name="Heiman D."/>
            <person name="Hepburn T."/>
            <person name="Howarth C."/>
            <person name="Jen D."/>
            <person name="Larson L."/>
            <person name="Lewis B."/>
            <person name="Mehta T."/>
            <person name="Park D."/>
            <person name="Pearson M."/>
            <person name="Roberts A."/>
            <person name="Saif S."/>
            <person name="Shea T."/>
            <person name="Shenoy N."/>
            <person name="Sisk P."/>
            <person name="Stolte C."/>
            <person name="Sykes S."/>
            <person name="Thomson T."/>
            <person name="Walk T."/>
            <person name="White J."/>
            <person name="Yandava C."/>
            <person name="Sibley C.D."/>
            <person name="Field T.R."/>
            <person name="Grinwis M."/>
            <person name="Eshaghurshan C.S."/>
            <person name="Surette M.G."/>
            <person name="Haas B."/>
            <person name="Nusbaum C."/>
            <person name="Birren B."/>
        </authorList>
    </citation>
    <scope>NUCLEOTIDE SEQUENCE [LARGE SCALE GENOMIC DNA]</scope>
    <source>
        <strain evidence="8">ATCC 700633</strain>
    </source>
</reference>
<dbReference type="Pfam" id="PF03600">
    <property type="entry name" value="CitMHS"/>
    <property type="match status" value="1"/>
</dbReference>
<keyword evidence="3 6" id="KW-0812">Transmembrane</keyword>
<feature type="transmembrane region" description="Helical" evidence="6">
    <location>
        <begin position="12"/>
        <end position="30"/>
    </location>
</feature>
<sequence length="489" mass="53260">MKKETRSLVQTVAIVLSILFIVLAMVNSHFDWQLLAIPGSAFALLSIFMSCLLLWLFVGIDWPSVLCLVLLGLGWLPKVTYSQVFSLSFGNSTFVFLLFTFIVTYALEQTPALKRLVGWFLKTNFAKKSPSHFLGAFLGAVLVISCFISPTILFMIVFPIYEEMMEVFGLEKGSRQASFILITLFSTIAIGTAMTPINHVFAITAMGLYHTATSVSISNIQYMGIAMPAGICIFIGMLASLHRLWKLDLSEVTFQSLESLENLPKVTKKERWIVSIFSIVIALWIIPEWLGILSPSVAAFLKSAGMAFPPMIGAVLLACIREDGKPLMSIQEALTHGVYWPSLLLVGATLSLGTLLTKPELGVLPLIESGLTPLFHQWSAMIIVIVFVIWAGLQTNFSSNLVTVSVVTTVLTTIAASTDLGIHTAVVACLIGFMASLAYMTPPAMPYVAISVGSGWTSSKDAFLYGGWLLVLSIVSAVAIGYPLGTLWM</sequence>